<name>A0A317JTJ1_9BACT</name>
<comment type="subcellular location">
    <subcellularLocation>
        <location evidence="1">Membrane</location>
        <topology evidence="1">Multi-pass membrane protein</topology>
    </subcellularLocation>
</comment>
<comment type="caution">
    <text evidence="7">The sequence shown here is derived from an EMBL/GenBank/DDBJ whole genome shotgun (WGS) entry which is preliminary data.</text>
</comment>
<evidence type="ECO:0000313" key="8">
    <source>
        <dbReference type="Proteomes" id="UP000246104"/>
    </source>
</evidence>
<accession>A0A317JTJ1</accession>
<evidence type="ECO:0000256" key="4">
    <source>
        <dbReference type="ARBA" id="ARBA00023136"/>
    </source>
</evidence>
<dbReference type="CDD" id="cd03386">
    <property type="entry name" value="PAP2_Aur1_like"/>
    <property type="match status" value="1"/>
</dbReference>
<feature type="transmembrane region" description="Helical" evidence="5">
    <location>
        <begin position="213"/>
        <end position="231"/>
    </location>
</feature>
<gene>
    <name evidence="7" type="ORF">C5B42_01550</name>
</gene>
<keyword evidence="3 5" id="KW-1133">Transmembrane helix</keyword>
<feature type="transmembrane region" description="Helical" evidence="5">
    <location>
        <begin position="113"/>
        <end position="135"/>
    </location>
</feature>
<evidence type="ECO:0000256" key="1">
    <source>
        <dbReference type="ARBA" id="ARBA00004141"/>
    </source>
</evidence>
<feature type="transmembrane region" description="Helical" evidence="5">
    <location>
        <begin position="147"/>
        <end position="165"/>
    </location>
</feature>
<evidence type="ECO:0000259" key="6">
    <source>
        <dbReference type="Pfam" id="PF14378"/>
    </source>
</evidence>
<dbReference type="Pfam" id="PF14378">
    <property type="entry name" value="PAP2_3"/>
    <property type="match status" value="1"/>
</dbReference>
<feature type="transmembrane region" description="Helical" evidence="5">
    <location>
        <begin position="6"/>
        <end position="24"/>
    </location>
</feature>
<evidence type="ECO:0000256" key="2">
    <source>
        <dbReference type="ARBA" id="ARBA00022692"/>
    </source>
</evidence>
<dbReference type="GO" id="GO:0016020">
    <property type="term" value="C:membrane"/>
    <property type="evidence" value="ECO:0007669"/>
    <property type="project" value="UniProtKB-SubCell"/>
</dbReference>
<evidence type="ECO:0000313" key="7">
    <source>
        <dbReference type="EMBL" id="PWU23829.1"/>
    </source>
</evidence>
<feature type="transmembrane region" description="Helical" evidence="5">
    <location>
        <begin position="80"/>
        <end position="101"/>
    </location>
</feature>
<proteinExistence type="predicted"/>
<organism evidence="7 8">
    <name type="scientific">Candidatus Cerribacteria bacterium 'Amazon FNV 2010 28 9'</name>
    <dbReference type="NCBI Taxonomy" id="2081795"/>
    <lineage>
        <taxon>Bacteria</taxon>
        <taxon>Candidatus Cerribacteria</taxon>
    </lineage>
</organism>
<dbReference type="InterPro" id="IPR026841">
    <property type="entry name" value="Aur1/Ipt1"/>
</dbReference>
<dbReference type="SUPFAM" id="SSF48317">
    <property type="entry name" value="Acid phosphatase/Vanadium-dependent haloperoxidase"/>
    <property type="match status" value="1"/>
</dbReference>
<evidence type="ECO:0000256" key="3">
    <source>
        <dbReference type="ARBA" id="ARBA00022989"/>
    </source>
</evidence>
<dbReference type="Proteomes" id="UP000246104">
    <property type="component" value="Unassembled WGS sequence"/>
</dbReference>
<dbReference type="PANTHER" id="PTHR31310:SF7">
    <property type="entry name" value="PA-PHOSPHATASE RELATED-FAMILY PROTEIN DDB_G0268928"/>
    <property type="match status" value="1"/>
</dbReference>
<feature type="transmembrane region" description="Helical" evidence="5">
    <location>
        <begin position="36"/>
        <end position="60"/>
    </location>
</feature>
<dbReference type="Gene3D" id="1.20.144.10">
    <property type="entry name" value="Phosphatidic acid phosphatase type 2/haloperoxidase"/>
    <property type="match status" value="1"/>
</dbReference>
<evidence type="ECO:0000256" key="5">
    <source>
        <dbReference type="SAM" id="Phobius"/>
    </source>
</evidence>
<feature type="transmembrane region" description="Helical" evidence="5">
    <location>
        <begin position="260"/>
        <end position="277"/>
    </location>
</feature>
<dbReference type="InterPro" id="IPR052185">
    <property type="entry name" value="IPC_Synthase-Related"/>
</dbReference>
<keyword evidence="4 5" id="KW-0472">Membrane</keyword>
<sequence length="301" mass="34571">MSKHSKWLLGLTFLYMCGVSAYMLSHRMWFSPDQFFLVALLGMIFIGRAKMFIVDWLPFLLSYFSYEFLRGLVPFVSNHVHIWTMIRFDTWMFGAIPTIVLQRLFYTPSNLHWYDYVAVILYICHFVTPMIVGFYFWLTDRKLFKEFSWAFVTLSYCALAIYILFPAMPPWMASGKGYLPPIQEVTGVVMSHFLPAPGAVPTIYAIMDGNPVAAMPSLHFALPMLVFLFLLKKFKWKGVLFAPYVFGVGFAVIYLGEHYFMDVLAGGVLACLVFLGVQRRTAIGALASKFWKRRVVVLPAV</sequence>
<dbReference type="AlphaFoldDB" id="A0A317JTJ1"/>
<feature type="domain" description="Inositolphosphotransferase Aur1/Ipt1" evidence="6">
    <location>
        <begin position="85"/>
        <end position="274"/>
    </location>
</feature>
<dbReference type="PANTHER" id="PTHR31310">
    <property type="match status" value="1"/>
</dbReference>
<dbReference type="InterPro" id="IPR036938">
    <property type="entry name" value="PAP2/HPO_sf"/>
</dbReference>
<protein>
    <recommendedName>
        <fullName evidence="6">Inositolphosphotransferase Aur1/Ipt1 domain-containing protein</fullName>
    </recommendedName>
</protein>
<feature type="transmembrane region" description="Helical" evidence="5">
    <location>
        <begin position="238"/>
        <end position="254"/>
    </location>
</feature>
<reference evidence="7 8" key="1">
    <citation type="submission" date="2018-02" db="EMBL/GenBank/DDBJ databases">
        <title>Genomic Reconstructions from Amazon Rainforest and Pasture Soil Reveal Novel Insights into the Physiology of Candidate Phyla in Tropical Sites.</title>
        <authorList>
            <person name="Kroeger M.E."/>
            <person name="Delmont T."/>
            <person name="Eren A.M."/>
            <person name="Guo J."/>
            <person name="Meyer K.M."/>
            <person name="Khan K."/>
            <person name="Rodrigues J.L.M."/>
            <person name="Bohannan B.J.M."/>
            <person name="Tringe S."/>
            <person name="Borges C.D."/>
            <person name="Tiedje J."/>
            <person name="Tsai S.M."/>
            <person name="Nusslein K."/>
        </authorList>
    </citation>
    <scope>NUCLEOTIDE SEQUENCE [LARGE SCALE GENOMIC DNA]</scope>
    <source>
        <strain evidence="7">Amazon FNV 2010 28 9</strain>
    </source>
</reference>
<keyword evidence="2 5" id="KW-0812">Transmembrane</keyword>
<dbReference type="EMBL" id="PSRQ01000022">
    <property type="protein sequence ID" value="PWU23829.1"/>
    <property type="molecule type" value="Genomic_DNA"/>
</dbReference>